<evidence type="ECO:0000313" key="2">
    <source>
        <dbReference type="EMBL" id="CAF2027136.1"/>
    </source>
</evidence>
<protein>
    <submittedName>
        <fullName evidence="3">Uncharacterized protein</fullName>
    </submittedName>
</protein>
<organism evidence="3 6">
    <name type="scientific">Rotaria magnacalcarata</name>
    <dbReference type="NCBI Taxonomy" id="392030"/>
    <lineage>
        <taxon>Eukaryota</taxon>
        <taxon>Metazoa</taxon>
        <taxon>Spiralia</taxon>
        <taxon>Gnathifera</taxon>
        <taxon>Rotifera</taxon>
        <taxon>Eurotatoria</taxon>
        <taxon>Bdelloidea</taxon>
        <taxon>Philodinida</taxon>
        <taxon>Philodinidae</taxon>
        <taxon>Rotaria</taxon>
    </lineage>
</organism>
<dbReference type="Proteomes" id="UP000663842">
    <property type="component" value="Unassembled WGS sequence"/>
</dbReference>
<evidence type="ECO:0000313" key="5">
    <source>
        <dbReference type="EMBL" id="CAF4989411.1"/>
    </source>
</evidence>
<gene>
    <name evidence="2" type="ORF">MBJ925_LOCUS9600</name>
    <name evidence="5" type="ORF">SMN809_LOCUS56200</name>
    <name evidence="4" type="ORF">UXM345_LOCUS28523</name>
    <name evidence="3" type="ORF">XDN619_LOCUS30431</name>
</gene>
<name>A0A816YP99_9BILA</name>
<dbReference type="Proteomes" id="UP000663887">
    <property type="component" value="Unassembled WGS sequence"/>
</dbReference>
<dbReference type="EMBL" id="CAJOBF010006599">
    <property type="protein sequence ID" value="CAF4210490.1"/>
    <property type="molecule type" value="Genomic_DNA"/>
</dbReference>
<dbReference type="EMBL" id="CAJNRG010015052">
    <property type="protein sequence ID" value="CAF2161059.1"/>
    <property type="molecule type" value="Genomic_DNA"/>
</dbReference>
<proteinExistence type="predicted"/>
<dbReference type="EMBL" id="CAJOBI010200278">
    <property type="protein sequence ID" value="CAF4989411.1"/>
    <property type="molecule type" value="Genomic_DNA"/>
</dbReference>
<feature type="non-terminal residue" evidence="3">
    <location>
        <position position="1"/>
    </location>
</feature>
<comment type="caution">
    <text evidence="3">The sequence shown here is derived from an EMBL/GenBank/DDBJ whole genome shotgun (WGS) entry which is preliminary data.</text>
</comment>
<feature type="compositionally biased region" description="Polar residues" evidence="1">
    <location>
        <begin position="8"/>
        <end position="44"/>
    </location>
</feature>
<accession>A0A816YP99</accession>
<dbReference type="EMBL" id="CAJNRE010003636">
    <property type="protein sequence ID" value="CAF2027136.1"/>
    <property type="molecule type" value="Genomic_DNA"/>
</dbReference>
<dbReference type="Proteomes" id="UP000663824">
    <property type="component" value="Unassembled WGS sequence"/>
</dbReference>
<evidence type="ECO:0000313" key="3">
    <source>
        <dbReference type="EMBL" id="CAF2161059.1"/>
    </source>
</evidence>
<reference evidence="3" key="1">
    <citation type="submission" date="2021-02" db="EMBL/GenBank/DDBJ databases">
        <authorList>
            <person name="Nowell W R."/>
        </authorList>
    </citation>
    <scope>NUCLEOTIDE SEQUENCE</scope>
</reference>
<evidence type="ECO:0000256" key="1">
    <source>
        <dbReference type="SAM" id="MobiDB-lite"/>
    </source>
</evidence>
<dbReference type="Proteomes" id="UP000676336">
    <property type="component" value="Unassembled WGS sequence"/>
</dbReference>
<evidence type="ECO:0000313" key="6">
    <source>
        <dbReference type="Proteomes" id="UP000663887"/>
    </source>
</evidence>
<feature type="region of interest" description="Disordered" evidence="1">
    <location>
        <begin position="1"/>
        <end position="44"/>
    </location>
</feature>
<evidence type="ECO:0000313" key="4">
    <source>
        <dbReference type="EMBL" id="CAF4210490.1"/>
    </source>
</evidence>
<dbReference type="AlphaFoldDB" id="A0A816YP99"/>
<sequence length="44" mass="4784">CGDGASHGFSTETQLNQSWTRSRQQTMWAPPQLNSPDFSLATGS</sequence>